<keyword evidence="2" id="KW-1185">Reference proteome</keyword>
<dbReference type="Proteomes" id="UP000012073">
    <property type="component" value="Unassembled WGS sequence"/>
</dbReference>
<organism evidence="1 2">
    <name type="scientific">Chondrus crispus</name>
    <name type="common">Carrageen Irish moss</name>
    <name type="synonym">Polymorpha crispa</name>
    <dbReference type="NCBI Taxonomy" id="2769"/>
    <lineage>
        <taxon>Eukaryota</taxon>
        <taxon>Rhodophyta</taxon>
        <taxon>Florideophyceae</taxon>
        <taxon>Rhodymeniophycidae</taxon>
        <taxon>Gigartinales</taxon>
        <taxon>Gigartinaceae</taxon>
        <taxon>Chondrus</taxon>
    </lineage>
</organism>
<protein>
    <submittedName>
        <fullName evidence="1">Uncharacterized protein</fullName>
    </submittedName>
</protein>
<dbReference type="AlphaFoldDB" id="R7QI59"/>
<gene>
    <name evidence="1" type="ORF">CHC_T00005912001</name>
</gene>
<name>R7QI59_CHOCR</name>
<evidence type="ECO:0000313" key="1">
    <source>
        <dbReference type="EMBL" id="CDF37759.1"/>
    </source>
</evidence>
<reference evidence="2" key="1">
    <citation type="journal article" date="2013" name="Proc. Natl. Acad. Sci. U.S.A.">
        <title>Genome structure and metabolic features in the red seaweed Chondrus crispus shed light on evolution of the Archaeplastida.</title>
        <authorList>
            <person name="Collen J."/>
            <person name="Porcel B."/>
            <person name="Carre W."/>
            <person name="Ball S.G."/>
            <person name="Chaparro C."/>
            <person name="Tonon T."/>
            <person name="Barbeyron T."/>
            <person name="Michel G."/>
            <person name="Noel B."/>
            <person name="Valentin K."/>
            <person name="Elias M."/>
            <person name="Artiguenave F."/>
            <person name="Arun A."/>
            <person name="Aury J.M."/>
            <person name="Barbosa-Neto J.F."/>
            <person name="Bothwell J.H."/>
            <person name="Bouget F.Y."/>
            <person name="Brillet L."/>
            <person name="Cabello-Hurtado F."/>
            <person name="Capella-Gutierrez S."/>
            <person name="Charrier B."/>
            <person name="Cladiere L."/>
            <person name="Cock J.M."/>
            <person name="Coelho S.M."/>
            <person name="Colleoni C."/>
            <person name="Czjzek M."/>
            <person name="Da Silva C."/>
            <person name="Delage L."/>
            <person name="Denoeud F."/>
            <person name="Deschamps P."/>
            <person name="Dittami S.M."/>
            <person name="Gabaldon T."/>
            <person name="Gachon C.M."/>
            <person name="Groisillier A."/>
            <person name="Herve C."/>
            <person name="Jabbari K."/>
            <person name="Katinka M."/>
            <person name="Kloareg B."/>
            <person name="Kowalczyk N."/>
            <person name="Labadie K."/>
            <person name="Leblanc C."/>
            <person name="Lopez P.J."/>
            <person name="McLachlan D.H."/>
            <person name="Meslet-Cladiere L."/>
            <person name="Moustafa A."/>
            <person name="Nehr Z."/>
            <person name="Nyvall Collen P."/>
            <person name="Panaud O."/>
            <person name="Partensky F."/>
            <person name="Poulain J."/>
            <person name="Rensing S.A."/>
            <person name="Rousvoal S."/>
            <person name="Samson G."/>
            <person name="Symeonidi A."/>
            <person name="Weissenbach J."/>
            <person name="Zambounis A."/>
            <person name="Wincker P."/>
            <person name="Boyen C."/>
        </authorList>
    </citation>
    <scope>NUCLEOTIDE SEQUENCE [LARGE SCALE GENOMIC DNA]</scope>
    <source>
        <strain evidence="2">cv. Stackhouse</strain>
    </source>
</reference>
<sequence length="230" mass="27381">MGPPCPRRCPASLPCHTSSRRRGSGMTRRRSRRITTFRRRRKVPRPKCRVRKWPSRRWTPRHRLARRRPRRRRLMATLWICWSVFRAGGTCYRQLLRGFMPRRELRQRLGRRNGREVEIWQNALSATHRQSSRVSAIIRFVPSAATRLPMYLGPARTGSATLRCLRMALISSCKRVRSQTVFQDGLRARIDKGFTQKNKEIEKGYAPRNKIQNTSRRQFYFQLTYVQLRC</sequence>
<evidence type="ECO:0000313" key="2">
    <source>
        <dbReference type="Proteomes" id="UP000012073"/>
    </source>
</evidence>
<dbReference type="Gramene" id="CDF37759">
    <property type="protein sequence ID" value="CDF37759"/>
    <property type="gene ID" value="CHC_T00005912001"/>
</dbReference>
<accession>R7QI59</accession>
<dbReference type="RefSeq" id="XP_005717630.1">
    <property type="nucleotide sequence ID" value="XM_005717573.1"/>
</dbReference>
<dbReference type="KEGG" id="ccp:CHC_T00005912001"/>
<dbReference type="GeneID" id="17325343"/>
<proteinExistence type="predicted"/>
<dbReference type="EMBL" id="HG001865">
    <property type="protein sequence ID" value="CDF37759.1"/>
    <property type="molecule type" value="Genomic_DNA"/>
</dbReference>